<protein>
    <submittedName>
        <fullName evidence="1">Uncharacterized protein</fullName>
    </submittedName>
</protein>
<keyword evidence="2" id="KW-1185">Reference proteome</keyword>
<evidence type="ECO:0000313" key="1">
    <source>
        <dbReference type="EMBL" id="SMC35387.1"/>
    </source>
</evidence>
<proteinExistence type="predicted"/>
<comment type="caution">
    <text evidence="1">The sequence shown here is derived from an EMBL/GenBank/DDBJ whole genome shotgun (WGS) entry which is preliminary data.</text>
</comment>
<reference evidence="1" key="1">
    <citation type="submission" date="2017-04" db="EMBL/GenBank/DDBJ databases">
        <authorList>
            <person name="Varghese N."/>
            <person name="Submissions S."/>
        </authorList>
    </citation>
    <scope>NUCLEOTIDE SEQUENCE</scope>
    <source>
        <strain evidence="1">WTE2008</strain>
    </source>
</reference>
<accession>A0AC61PHG6</accession>
<dbReference type="EMBL" id="FWXZ01000001">
    <property type="protein sequence ID" value="SMC35387.1"/>
    <property type="molecule type" value="Genomic_DNA"/>
</dbReference>
<organism evidence="1 2">
    <name type="scientific">Aristaeella lactis</name>
    <dbReference type="NCBI Taxonomy" id="3046383"/>
    <lineage>
        <taxon>Bacteria</taxon>
        <taxon>Bacillati</taxon>
        <taxon>Bacillota</taxon>
        <taxon>Clostridia</taxon>
        <taxon>Eubacteriales</taxon>
        <taxon>Aristaeellaceae</taxon>
        <taxon>Aristaeella</taxon>
    </lineage>
</organism>
<gene>
    <name evidence="1" type="ORF">SAMN06297397_0196</name>
</gene>
<name>A0AC61PHG6_9FIRM</name>
<evidence type="ECO:0000313" key="2">
    <source>
        <dbReference type="Proteomes" id="UP000192328"/>
    </source>
</evidence>
<dbReference type="Proteomes" id="UP000192328">
    <property type="component" value="Unassembled WGS sequence"/>
</dbReference>
<sequence length="102" mass="11793">MSEKKSNFVLMDEMEKENTHVDRRVKYTRLGFRQARIIAGACDDVNMGFPVISIIGLAIMAVTDLIDSESWIIDAGMVIAIVGFVEYIIRFVYRWNKHHEKK</sequence>